<protein>
    <recommendedName>
        <fullName evidence="4">PAXIP1-associated glutamate-rich protein 1</fullName>
    </recommendedName>
</protein>
<dbReference type="VEuPathDB" id="VectorBase:GAUT002212"/>
<reference evidence="2" key="1">
    <citation type="submission" date="2020-05" db="UniProtKB">
        <authorList>
            <consortium name="EnsemblMetazoa"/>
        </authorList>
    </citation>
    <scope>IDENTIFICATION</scope>
    <source>
        <strain evidence="2">TTRI</strain>
    </source>
</reference>
<proteinExistence type="predicted"/>
<dbReference type="GO" id="GO:1902808">
    <property type="term" value="P:positive regulation of cell cycle G1/S phase transition"/>
    <property type="evidence" value="ECO:0007669"/>
    <property type="project" value="TreeGrafter"/>
</dbReference>
<sequence>MTTEVTSSGDSCIKDGEDFMPSAEELENYYNILESGTILELEWQCPGRRSPSPDCASNTNKEQTKSTHTNKTQEPMKANDFDFSDDIAQPQMRVRSQNSTPKSAKKKTANFAGVMEVLKKKNAEDSS</sequence>
<keyword evidence="3" id="KW-1185">Reference proteome</keyword>
<name>A0A1A9UEI8_GLOAU</name>
<organism evidence="2 3">
    <name type="scientific">Glossina austeni</name>
    <name type="common">Savannah tsetse fly</name>
    <dbReference type="NCBI Taxonomy" id="7395"/>
    <lineage>
        <taxon>Eukaryota</taxon>
        <taxon>Metazoa</taxon>
        <taxon>Ecdysozoa</taxon>
        <taxon>Arthropoda</taxon>
        <taxon>Hexapoda</taxon>
        <taxon>Insecta</taxon>
        <taxon>Pterygota</taxon>
        <taxon>Neoptera</taxon>
        <taxon>Endopterygota</taxon>
        <taxon>Diptera</taxon>
        <taxon>Brachycera</taxon>
        <taxon>Muscomorpha</taxon>
        <taxon>Hippoboscoidea</taxon>
        <taxon>Glossinidae</taxon>
        <taxon>Glossina</taxon>
    </lineage>
</organism>
<dbReference type="InterPro" id="IPR028213">
    <property type="entry name" value="PA1"/>
</dbReference>
<dbReference type="Proteomes" id="UP000078200">
    <property type="component" value="Unassembled WGS sequence"/>
</dbReference>
<dbReference type="AlphaFoldDB" id="A0A1A9UEI8"/>
<evidence type="ECO:0000313" key="2">
    <source>
        <dbReference type="EnsemblMetazoa" id="GAUT002212-PA"/>
    </source>
</evidence>
<dbReference type="GO" id="GO:0033148">
    <property type="term" value="P:positive regulation of intracellular estrogen receptor signaling pathway"/>
    <property type="evidence" value="ECO:0007669"/>
    <property type="project" value="TreeGrafter"/>
</dbReference>
<dbReference type="STRING" id="7395.A0A1A9UEI8"/>
<feature type="compositionally biased region" description="Polar residues" evidence="1">
    <location>
        <begin position="55"/>
        <end position="73"/>
    </location>
</feature>
<dbReference type="GO" id="GO:0044666">
    <property type="term" value="C:MLL3/4 complex"/>
    <property type="evidence" value="ECO:0007669"/>
    <property type="project" value="TreeGrafter"/>
</dbReference>
<dbReference type="PANTHER" id="PTHR28467">
    <property type="entry name" value="PAXIP1-ASSOCIATED GLUTAMATE-RICH PROTEIN 1"/>
    <property type="match status" value="1"/>
</dbReference>
<dbReference type="PANTHER" id="PTHR28467:SF1">
    <property type="entry name" value="PAXIP1-ASSOCIATED GLUTAMATE-RICH PROTEIN 1"/>
    <property type="match status" value="1"/>
</dbReference>
<evidence type="ECO:0008006" key="4">
    <source>
        <dbReference type="Google" id="ProtNLM"/>
    </source>
</evidence>
<feature type="region of interest" description="Disordered" evidence="1">
    <location>
        <begin position="47"/>
        <end position="84"/>
    </location>
</feature>
<evidence type="ECO:0000256" key="1">
    <source>
        <dbReference type="SAM" id="MobiDB-lite"/>
    </source>
</evidence>
<dbReference type="Pfam" id="PF15364">
    <property type="entry name" value="PAXIP1_C"/>
    <property type="match status" value="1"/>
</dbReference>
<accession>A0A1A9UEI8</accession>
<dbReference type="GO" id="GO:0030331">
    <property type="term" value="F:nuclear estrogen receptor binding"/>
    <property type="evidence" value="ECO:0007669"/>
    <property type="project" value="TreeGrafter"/>
</dbReference>
<dbReference type="EnsemblMetazoa" id="GAUT002212-RA">
    <property type="protein sequence ID" value="GAUT002212-PA"/>
    <property type="gene ID" value="GAUT002212"/>
</dbReference>
<evidence type="ECO:0000313" key="3">
    <source>
        <dbReference type="Proteomes" id="UP000078200"/>
    </source>
</evidence>